<reference evidence="2 3" key="1">
    <citation type="submission" date="2016-11" db="EMBL/GenBank/DDBJ databases">
        <authorList>
            <person name="Jaros S."/>
            <person name="Januszkiewicz K."/>
            <person name="Wedrychowicz H."/>
        </authorList>
    </citation>
    <scope>NUCLEOTIDE SEQUENCE [LARGE SCALE GENOMIC DNA]</scope>
</reference>
<organism evidence="2 3">
    <name type="scientific">Microbotryum silenes-dioicae</name>
    <dbReference type="NCBI Taxonomy" id="796604"/>
    <lineage>
        <taxon>Eukaryota</taxon>
        <taxon>Fungi</taxon>
        <taxon>Dikarya</taxon>
        <taxon>Basidiomycota</taxon>
        <taxon>Pucciniomycotina</taxon>
        <taxon>Microbotryomycetes</taxon>
        <taxon>Microbotryales</taxon>
        <taxon>Microbotryaceae</taxon>
        <taxon>Microbotryum</taxon>
    </lineage>
</organism>
<dbReference type="Pfam" id="PF14214">
    <property type="entry name" value="Helitron_like_N"/>
    <property type="match status" value="1"/>
</dbReference>
<dbReference type="EMBL" id="FQNC01000011">
    <property type="protein sequence ID" value="SGY12067.1"/>
    <property type="molecule type" value="Genomic_DNA"/>
</dbReference>
<evidence type="ECO:0000313" key="3">
    <source>
        <dbReference type="Proteomes" id="UP000249464"/>
    </source>
</evidence>
<dbReference type="PANTHER" id="PTHR45786">
    <property type="entry name" value="DNA BINDING PROTEIN-LIKE"/>
    <property type="match status" value="1"/>
</dbReference>
<gene>
    <name evidence="2" type="primary">BQ5605_C011g06377</name>
    <name evidence="2" type="ORF">BQ5605_C011G06377</name>
</gene>
<protein>
    <submittedName>
        <fullName evidence="2">BQ5605_C011g06377 protein</fullName>
    </submittedName>
</protein>
<dbReference type="Proteomes" id="UP000249464">
    <property type="component" value="Unassembled WGS sequence"/>
</dbReference>
<dbReference type="PANTHER" id="PTHR45786:SF74">
    <property type="entry name" value="ATP-DEPENDENT DNA HELICASE"/>
    <property type="match status" value="1"/>
</dbReference>
<dbReference type="STRING" id="796604.A0A2X0MHU8"/>
<evidence type="ECO:0000313" key="2">
    <source>
        <dbReference type="EMBL" id="SGY12067.1"/>
    </source>
</evidence>
<dbReference type="AlphaFoldDB" id="A0A2X0MHU8"/>
<keyword evidence="3" id="KW-1185">Reference proteome</keyword>
<accession>A0A2X0MHU8</accession>
<proteinExistence type="predicted"/>
<feature type="domain" description="Helitron helicase-like" evidence="1">
    <location>
        <begin position="326"/>
        <end position="403"/>
    </location>
</feature>
<evidence type="ECO:0000259" key="1">
    <source>
        <dbReference type="Pfam" id="PF14214"/>
    </source>
</evidence>
<sequence length="439" mass="48755">MFCPAWPLRARGVSPPPQPNLEYRQLLEGSDSDAKAFRENARSYNNALSFTSLAAHWDQTQVGTLGPPVFRVFGRLYHRLGALIPAVNQRPAFAQTWLIDPAEATDTRLQGPDSAETRIQRSTLTKLESMLRTGNRFVRQFASAKARAGWDTAKEWVLRLCLPPGRDRRTHNLPTSSTEMAMLLCDSDTNTGDPRSIRLRCLSGSHYYFLQGKMASTPTFLFAGFAKLGCQSPETESRSTMVSNRARYLPVSVLLTKAKRRTKTVTMRMKTAGDEKNGDGELSRSQFFAHYLPNATSTSQSRIAPSIPSWKNLRLTTTQGINGLTPNPIGRLMALGSTFENRPCDITQRYQDAMACVVKHGKPPLPITMTYDPEAPEIKAALGLNDKACTRPDLIAQVFEAKSGNKRHAGCFGDECRMNGFVSLLYFVGCFLNLCAEIM</sequence>
<dbReference type="InterPro" id="IPR025476">
    <property type="entry name" value="Helitron_helicase-like"/>
</dbReference>
<name>A0A2X0MHU8_9BASI</name>